<organism evidence="6 7">
    <name type="scientific">Batillaria attramentaria</name>
    <dbReference type="NCBI Taxonomy" id="370345"/>
    <lineage>
        <taxon>Eukaryota</taxon>
        <taxon>Metazoa</taxon>
        <taxon>Spiralia</taxon>
        <taxon>Lophotrochozoa</taxon>
        <taxon>Mollusca</taxon>
        <taxon>Gastropoda</taxon>
        <taxon>Caenogastropoda</taxon>
        <taxon>Sorbeoconcha</taxon>
        <taxon>Cerithioidea</taxon>
        <taxon>Batillariidae</taxon>
        <taxon>Batillaria</taxon>
    </lineage>
</organism>
<dbReference type="Gene3D" id="2.170.300.10">
    <property type="entry name" value="Tie2 ligand-binding domain superfamily"/>
    <property type="match status" value="2"/>
</dbReference>
<evidence type="ECO:0000256" key="2">
    <source>
        <dbReference type="ARBA" id="ARBA00022837"/>
    </source>
</evidence>
<proteinExistence type="predicted"/>
<feature type="non-terminal residue" evidence="6">
    <location>
        <position position="682"/>
    </location>
</feature>
<protein>
    <submittedName>
        <fullName evidence="6">Uncharacterized protein</fullName>
    </submittedName>
</protein>
<feature type="domain" description="EGF-like" evidence="4">
    <location>
        <begin position="470"/>
        <end position="515"/>
    </location>
</feature>
<comment type="caution">
    <text evidence="6">The sequence shown here is derived from an EMBL/GenBank/DDBJ whole genome shotgun (WGS) entry which is preliminary data.</text>
</comment>
<dbReference type="InterPro" id="IPR006585">
    <property type="entry name" value="FTP1"/>
</dbReference>
<dbReference type="PANTHER" id="PTHR26391">
    <property type="entry name" value="INACTIVE TYROSINE-PROTEIN KINASE 7"/>
    <property type="match status" value="1"/>
</dbReference>
<evidence type="ECO:0000313" key="7">
    <source>
        <dbReference type="Proteomes" id="UP001519460"/>
    </source>
</evidence>
<dbReference type="SMART" id="SM00181">
    <property type="entry name" value="EGF"/>
    <property type="match status" value="4"/>
</dbReference>
<dbReference type="SUPFAM" id="SSF49785">
    <property type="entry name" value="Galactose-binding domain-like"/>
    <property type="match status" value="1"/>
</dbReference>
<dbReference type="GO" id="GO:0046872">
    <property type="term" value="F:metal ion binding"/>
    <property type="evidence" value="ECO:0007669"/>
    <property type="project" value="UniProtKB-KW"/>
</dbReference>
<feature type="domain" description="EGF-like" evidence="4">
    <location>
        <begin position="264"/>
        <end position="299"/>
    </location>
</feature>
<evidence type="ECO:0000259" key="5">
    <source>
        <dbReference type="SMART" id="SM00607"/>
    </source>
</evidence>
<dbReference type="InterPro" id="IPR008979">
    <property type="entry name" value="Galactose-bd-like_sf"/>
</dbReference>
<dbReference type="Proteomes" id="UP001519460">
    <property type="component" value="Unassembled WGS sequence"/>
</dbReference>
<dbReference type="PANTHER" id="PTHR26391:SF18">
    <property type="entry name" value="PROTEIN KINASE RECEPTOR TIE-1, PUTATIVE-RELATED"/>
    <property type="match status" value="1"/>
</dbReference>
<accession>A0ABD0LC58</accession>
<evidence type="ECO:0000259" key="4">
    <source>
        <dbReference type="SMART" id="SM00181"/>
    </source>
</evidence>
<dbReference type="EMBL" id="JACVVK020000063">
    <property type="protein sequence ID" value="KAK7496870.1"/>
    <property type="molecule type" value="Genomic_DNA"/>
</dbReference>
<feature type="domain" description="EGF-like" evidence="4">
    <location>
        <begin position="209"/>
        <end position="253"/>
    </location>
</feature>
<dbReference type="Gene3D" id="2.60.120.260">
    <property type="entry name" value="Galactose-binding domain-like"/>
    <property type="match status" value="2"/>
</dbReference>
<reference evidence="6 7" key="1">
    <citation type="journal article" date="2023" name="Sci. Data">
        <title>Genome assembly of the Korean intertidal mud-creeper Batillaria attramentaria.</title>
        <authorList>
            <person name="Patra A.K."/>
            <person name="Ho P.T."/>
            <person name="Jun S."/>
            <person name="Lee S.J."/>
            <person name="Kim Y."/>
            <person name="Won Y.J."/>
        </authorList>
    </citation>
    <scope>NUCLEOTIDE SEQUENCE [LARGE SCALE GENOMIC DNA]</scope>
    <source>
        <strain evidence="6">Wonlab-2016</strain>
    </source>
</reference>
<keyword evidence="1" id="KW-0479">Metal-binding</keyword>
<feature type="domain" description="EGF-like" evidence="4">
    <location>
        <begin position="8"/>
        <end position="52"/>
    </location>
</feature>
<keyword evidence="2" id="KW-0106">Calcium</keyword>
<dbReference type="AlphaFoldDB" id="A0ABD0LC58"/>
<keyword evidence="7" id="KW-1185">Reference proteome</keyword>
<evidence type="ECO:0000256" key="1">
    <source>
        <dbReference type="ARBA" id="ARBA00022723"/>
    </source>
</evidence>
<dbReference type="SMART" id="SM00607">
    <property type="entry name" value="FTP"/>
    <property type="match status" value="1"/>
</dbReference>
<gene>
    <name evidence="6" type="ORF">BaRGS_00011850</name>
</gene>
<keyword evidence="3" id="KW-1015">Disulfide bond</keyword>
<evidence type="ECO:0000256" key="3">
    <source>
        <dbReference type="ARBA" id="ARBA00023157"/>
    </source>
</evidence>
<evidence type="ECO:0000313" key="6">
    <source>
        <dbReference type="EMBL" id="KAK7496870.1"/>
    </source>
</evidence>
<feature type="domain" description="Fucolectin tachylectin-4 pentraxin-1" evidence="5">
    <location>
        <begin position="516"/>
        <end position="652"/>
    </location>
</feature>
<sequence>MCEISVWECAGGTYGPGCKRQCRCKDPMEACDRFTGRCKTGCRAGYRGEECQERNVALGRPATAPNWRGATAAMPVEGHSGFLTDGLKEVPIMICTETLVKGAQKGKVTVLLASPTTFVRSVVIYGHFKKKKRLEGIEVKVIGYVNNKRGNQDKPQLCGRHESSHHIPGAKVTVTCPEVLVGDRVTVERYDPKPPTDKDITICEIEVWECADGTWGSDCQHTCKCAEFSEVCHKVTGQCSSGCAAGYYGPGCLTECPPNKWGENCAKTCHCFEHDAICRPSDGNCSLGCAAGWTGPGCSDKCDQGYFGRECWMECNCKDLDEACHYVTGACEISGCADHSYGSNCQIFDRAQEDYVVVTDHLGKSANDLLDGSSDTCVTLKPSSRGQTVYVELEMTDVVQVNKIILTRPGTRKQNERPYVINVDDDVCNDDVNLKVVSDEFRCTKPSVGTKIRISRTDENLELCEIQVWECADYMWGEDCQHQCNCISPAEECSKITGKCNKGQCADNFRGSSCQMQNIALRKPAQQSSVMFYDQTQVMQFPSLAVDGFLNPAPGHCAVTQGYHAAWWELDLLKPVSINRITLLTEQYSTYNKMHLRVLVDDQVCMERVDEKLRPAVQEDLFCTTNRRGQRVRFTHPDRLRLCEVMVWECVDGTWGRDCAGACKCEDPNEMCNKFDGRCQAI</sequence>
<name>A0ABD0LC58_9CAEN</name>
<dbReference type="InterPro" id="IPR000742">
    <property type="entry name" value="EGF"/>
</dbReference>